<evidence type="ECO:0000313" key="4">
    <source>
        <dbReference type="Proteomes" id="UP000705508"/>
    </source>
</evidence>
<dbReference type="GO" id="GO:0016810">
    <property type="term" value="F:hydrolase activity, acting on carbon-nitrogen (but not peptide) bonds"/>
    <property type="evidence" value="ECO:0007669"/>
    <property type="project" value="InterPro"/>
</dbReference>
<evidence type="ECO:0000256" key="1">
    <source>
        <dbReference type="SAM" id="MobiDB-lite"/>
    </source>
</evidence>
<dbReference type="Gene3D" id="3.10.310.70">
    <property type="match status" value="1"/>
</dbReference>
<dbReference type="PANTHER" id="PTHR22642">
    <property type="entry name" value="IMIDAZOLONEPROPIONASE"/>
    <property type="match status" value="1"/>
</dbReference>
<dbReference type="InterPro" id="IPR033932">
    <property type="entry name" value="YtcJ-like"/>
</dbReference>
<dbReference type="Gene3D" id="2.30.40.10">
    <property type="entry name" value="Urease, subunit C, domain 1"/>
    <property type="match status" value="1"/>
</dbReference>
<dbReference type="InterPro" id="IPR011059">
    <property type="entry name" value="Metal-dep_hydrolase_composite"/>
</dbReference>
<protein>
    <submittedName>
        <fullName evidence="3">Amidohydrolase</fullName>
    </submittedName>
</protein>
<sequence>MTGTLYRNGKIFTADDNCLYADAMIVEDGVVRWAGQEADLDRGAAEGLAQTDLGGACVIPGFVDAHMHPVMLADFAAQISALPPKVHSIAELTEEIRRVRAQREKEGRAGENWDGRWIEGWGYDEGKFAEKRSLTRYDLDAGCSDIPVCILRTCGHIRCVNSKALEMAGIDRNTPDPEGGEIERDADGEPTGVLKENARNLVTPFMPVQGEEEKAEHLAALGRLLLSQGITSITDMGNLGKGDNYPLYERAASLGFRQRVGIYYMWDFFADDPAFALPARRRDRRSQFFAAGLKLISDGSVSGRTAWMDQPYLGSGDCGISVCPDQLLESAVAFCKKNRCQLSVHAMGGRAVARIVDRVCREQNWMADDVPYVRVEHITEPGEESIRKAAGSGIAFATQPVFMYAEIESYLANLGEERMRRCYPVRHMLESGVRLCFSTDAPATSWADPSDPFTNLKAAVTRKAWDGTDCGQQEAVDIETAVKLYTRESARIAGFPDTGQLKEGYRADFAVLDRDLFTILPEEIDRVKVKRVYMDGQEVYGRSGNEI</sequence>
<dbReference type="SUPFAM" id="SSF51556">
    <property type="entry name" value="Metallo-dependent hydrolases"/>
    <property type="match status" value="1"/>
</dbReference>
<proteinExistence type="predicted"/>
<evidence type="ECO:0000313" key="3">
    <source>
        <dbReference type="EMBL" id="MBM6949259.1"/>
    </source>
</evidence>
<dbReference type="PANTHER" id="PTHR22642:SF2">
    <property type="entry name" value="PROTEIN LONG AFTER FAR-RED 3"/>
    <property type="match status" value="1"/>
</dbReference>
<dbReference type="CDD" id="cd01300">
    <property type="entry name" value="YtcJ_like"/>
    <property type="match status" value="1"/>
</dbReference>
<accession>A0A938XCF4</accession>
<dbReference type="Gene3D" id="3.20.20.140">
    <property type="entry name" value="Metal-dependent hydrolases"/>
    <property type="match status" value="1"/>
</dbReference>
<comment type="caution">
    <text evidence="3">The sequence shown here is derived from an EMBL/GenBank/DDBJ whole genome shotgun (WGS) entry which is preliminary data.</text>
</comment>
<feature type="region of interest" description="Disordered" evidence="1">
    <location>
        <begin position="170"/>
        <end position="190"/>
    </location>
</feature>
<evidence type="ECO:0000259" key="2">
    <source>
        <dbReference type="Pfam" id="PF07969"/>
    </source>
</evidence>
<reference evidence="3" key="1">
    <citation type="submission" date="2020-08" db="EMBL/GenBank/DDBJ databases">
        <authorList>
            <person name="Cejkova D."/>
            <person name="Kubasova T."/>
            <person name="Jahodarova E."/>
            <person name="Rychlik I."/>
        </authorList>
    </citation>
    <scope>NUCLEOTIDE SEQUENCE</scope>
    <source>
        <strain evidence="3">An582</strain>
    </source>
</reference>
<gene>
    <name evidence="3" type="ORF">H6A20_11450</name>
</gene>
<feature type="domain" description="Amidohydrolase 3" evidence="2">
    <location>
        <begin position="52"/>
        <end position="540"/>
    </location>
</feature>
<dbReference type="RefSeq" id="WP_204907259.1">
    <property type="nucleotide sequence ID" value="NZ_JACJKS010000021.1"/>
</dbReference>
<dbReference type="InterPro" id="IPR013108">
    <property type="entry name" value="Amidohydro_3"/>
</dbReference>
<reference evidence="3" key="2">
    <citation type="journal article" date="2021" name="Sci. Rep.">
        <title>The distribution of antibiotic resistance genes in chicken gut microbiota commensals.</title>
        <authorList>
            <person name="Juricova H."/>
            <person name="Matiasovicova J."/>
            <person name="Kubasova T."/>
            <person name="Cejkova D."/>
            <person name="Rychlik I."/>
        </authorList>
    </citation>
    <scope>NUCLEOTIDE SEQUENCE</scope>
    <source>
        <strain evidence="3">An582</strain>
    </source>
</reference>
<dbReference type="Pfam" id="PF07969">
    <property type="entry name" value="Amidohydro_3"/>
    <property type="match status" value="1"/>
</dbReference>
<dbReference type="SUPFAM" id="SSF51338">
    <property type="entry name" value="Composite domain of metallo-dependent hydrolases"/>
    <property type="match status" value="1"/>
</dbReference>
<dbReference type="InterPro" id="IPR032466">
    <property type="entry name" value="Metal_Hydrolase"/>
</dbReference>
<dbReference type="AlphaFoldDB" id="A0A938XCF4"/>
<organism evidence="3 4">
    <name type="scientific">Mordavella massiliensis</name>
    <dbReference type="NCBI Taxonomy" id="1871024"/>
    <lineage>
        <taxon>Bacteria</taxon>
        <taxon>Bacillati</taxon>
        <taxon>Bacillota</taxon>
        <taxon>Clostridia</taxon>
        <taxon>Eubacteriales</taxon>
        <taxon>Clostridiaceae</taxon>
        <taxon>Mordavella</taxon>
    </lineage>
</organism>
<dbReference type="EMBL" id="JACJKS010000021">
    <property type="protein sequence ID" value="MBM6949259.1"/>
    <property type="molecule type" value="Genomic_DNA"/>
</dbReference>
<name>A0A938XCF4_9CLOT</name>
<dbReference type="Proteomes" id="UP000705508">
    <property type="component" value="Unassembled WGS sequence"/>
</dbReference>